<keyword evidence="14" id="KW-1185">Reference proteome</keyword>
<dbReference type="GO" id="GO:0016853">
    <property type="term" value="F:isomerase activity"/>
    <property type="evidence" value="ECO:0007669"/>
    <property type="project" value="UniProtKB-KW"/>
</dbReference>
<feature type="binding site" evidence="9">
    <location>
        <position position="122"/>
    </location>
    <ligand>
        <name>1-deoxy-D-xylulose 5-phosphate</name>
        <dbReference type="ChEBI" id="CHEBI:57792"/>
    </ligand>
</feature>
<feature type="domain" description="1-deoxy-D-xylulose 5-phosphate reductoisomerase C-terminal" evidence="11">
    <location>
        <begin position="143"/>
        <end position="226"/>
    </location>
</feature>
<reference evidence="13 14" key="2">
    <citation type="journal article" date="2012" name="Stand. Genomic Sci.">
        <title>Complete Genome Sequence of Clostridium clariflavum DSM 19732.</title>
        <authorList>
            <person name="Izquierdo J.A."/>
            <person name="Goodwin L."/>
            <person name="Davenport K.W."/>
            <person name="Teshima H."/>
            <person name="Bruce D."/>
            <person name="Detter C."/>
            <person name="Tapia R."/>
            <person name="Han S."/>
            <person name="Land M."/>
            <person name="Hauser L."/>
            <person name="Jeffries C.D."/>
            <person name="Han J."/>
            <person name="Pitluck S."/>
            <person name="Nolan M."/>
            <person name="Chen A."/>
            <person name="Huntemann M."/>
            <person name="Mavromatis K."/>
            <person name="Mikhailova N."/>
            <person name="Liolios K."/>
            <person name="Woyke T."/>
            <person name="Lynd L.R."/>
        </authorList>
    </citation>
    <scope>NUCLEOTIDE SEQUENCE [LARGE SCALE GENOMIC DNA]</scope>
    <source>
        <strain evidence="14">DSM 19732 / NBRC 101661 / EBR45</strain>
    </source>
</reference>
<feature type="binding site" evidence="9">
    <location>
        <position position="12"/>
    </location>
    <ligand>
        <name>NADPH</name>
        <dbReference type="ChEBI" id="CHEBI:57783"/>
    </ligand>
</feature>
<evidence type="ECO:0000256" key="2">
    <source>
        <dbReference type="ARBA" id="ARBA00006825"/>
    </source>
</evidence>
<dbReference type="InterPro" id="IPR036169">
    <property type="entry name" value="DXPR_C_sf"/>
</dbReference>
<feature type="binding site" evidence="9">
    <location>
        <position position="147"/>
    </location>
    <ligand>
        <name>Mn(2+)</name>
        <dbReference type="ChEBI" id="CHEBI:29035"/>
    </ligand>
</feature>
<feature type="binding site" evidence="9">
    <location>
        <position position="173"/>
    </location>
    <ligand>
        <name>1-deoxy-D-xylulose 5-phosphate</name>
        <dbReference type="ChEBI" id="CHEBI:57792"/>
    </ligand>
</feature>
<dbReference type="KEGG" id="ccl:Clocl_2460"/>
<comment type="function">
    <text evidence="9">Catalyzes the NADPH-dependent rearrangement and reduction of 1-deoxy-D-xylulose-5-phosphate (DXP) to 2-C-methyl-D-erythritol 4-phosphate (MEP).</text>
</comment>
<dbReference type="Proteomes" id="UP000005435">
    <property type="component" value="Chromosome"/>
</dbReference>
<feature type="binding site" evidence="9">
    <location>
        <position position="148"/>
    </location>
    <ligand>
        <name>1-deoxy-D-xylulose 5-phosphate</name>
        <dbReference type="ChEBI" id="CHEBI:57792"/>
    </ligand>
</feature>
<feature type="binding site" evidence="9">
    <location>
        <position position="121"/>
    </location>
    <ligand>
        <name>NADPH</name>
        <dbReference type="ChEBI" id="CHEBI:57783"/>
    </ligand>
</feature>
<proteinExistence type="inferred from homology"/>
<comment type="catalytic activity">
    <reaction evidence="8">
        <text>2-C-methyl-D-erythritol 4-phosphate + NADP(+) = 1-deoxy-D-xylulose 5-phosphate + NADPH + H(+)</text>
        <dbReference type="Rhea" id="RHEA:13717"/>
        <dbReference type="ChEBI" id="CHEBI:15378"/>
        <dbReference type="ChEBI" id="CHEBI:57783"/>
        <dbReference type="ChEBI" id="CHEBI:57792"/>
        <dbReference type="ChEBI" id="CHEBI:58262"/>
        <dbReference type="ChEBI" id="CHEBI:58349"/>
        <dbReference type="EC" id="1.1.1.267"/>
    </reaction>
    <physiologicalReaction direction="right-to-left" evidence="8">
        <dbReference type="Rhea" id="RHEA:13719"/>
    </physiologicalReaction>
</comment>
<feature type="binding site" evidence="9">
    <location>
        <position position="218"/>
    </location>
    <ligand>
        <name>Mn(2+)</name>
        <dbReference type="ChEBI" id="CHEBI:29035"/>
    </ligand>
</feature>
<dbReference type="InterPro" id="IPR026877">
    <property type="entry name" value="DXPR_C"/>
</dbReference>
<dbReference type="GO" id="GO:0051484">
    <property type="term" value="P:isopentenyl diphosphate biosynthetic process, methylerythritol 4-phosphate pathway involved in terpenoid biosynthetic process"/>
    <property type="evidence" value="ECO:0007669"/>
    <property type="project" value="UniProtKB-ARBA"/>
</dbReference>
<evidence type="ECO:0000256" key="5">
    <source>
        <dbReference type="ARBA" id="ARBA00023002"/>
    </source>
</evidence>
<dbReference type="GO" id="GO:0030604">
    <property type="term" value="F:1-deoxy-D-xylulose-5-phosphate reductoisomerase activity"/>
    <property type="evidence" value="ECO:0007669"/>
    <property type="project" value="UniProtKB-UniRule"/>
</dbReference>
<dbReference type="PIRSF" id="PIRSF006205">
    <property type="entry name" value="Dxp_reductismrs"/>
    <property type="match status" value="1"/>
</dbReference>
<dbReference type="STRING" id="720554.Clocl_2460"/>
<feature type="binding site" evidence="9">
    <location>
        <position position="214"/>
    </location>
    <ligand>
        <name>1-deoxy-D-xylulose 5-phosphate</name>
        <dbReference type="ChEBI" id="CHEBI:57792"/>
    </ligand>
</feature>
<dbReference type="Pfam" id="PF08436">
    <property type="entry name" value="DXP_redisom_C"/>
    <property type="match status" value="1"/>
</dbReference>
<evidence type="ECO:0000259" key="12">
    <source>
        <dbReference type="Pfam" id="PF13288"/>
    </source>
</evidence>
<dbReference type="eggNOG" id="COG0743">
    <property type="taxonomic scope" value="Bacteria"/>
</dbReference>
<dbReference type="Pfam" id="PF02670">
    <property type="entry name" value="DXP_reductoisom"/>
    <property type="match status" value="1"/>
</dbReference>
<evidence type="ECO:0000313" key="13">
    <source>
        <dbReference type="EMBL" id="AEV69035.1"/>
    </source>
</evidence>
<dbReference type="InterPro" id="IPR013512">
    <property type="entry name" value="DXP_reductoisomerase_N"/>
</dbReference>
<feature type="binding site" evidence="9">
    <location>
        <position position="218"/>
    </location>
    <ligand>
        <name>1-deoxy-D-xylulose 5-phosphate</name>
        <dbReference type="ChEBI" id="CHEBI:57792"/>
    </ligand>
</feature>
<feature type="binding site" evidence="9">
    <location>
        <position position="202"/>
    </location>
    <ligand>
        <name>NADPH</name>
        <dbReference type="ChEBI" id="CHEBI:57783"/>
    </ligand>
</feature>
<dbReference type="GO" id="GO:0030145">
    <property type="term" value="F:manganese ion binding"/>
    <property type="evidence" value="ECO:0007669"/>
    <property type="project" value="TreeGrafter"/>
</dbReference>
<comment type="cofactor">
    <cofactor evidence="9">
        <name>Mg(2+)</name>
        <dbReference type="ChEBI" id="CHEBI:18420"/>
    </cofactor>
    <cofactor evidence="9">
        <name>Mn(2+)</name>
        <dbReference type="ChEBI" id="CHEBI:29035"/>
    </cofactor>
</comment>
<dbReference type="GO" id="GO:0070402">
    <property type="term" value="F:NADPH binding"/>
    <property type="evidence" value="ECO:0007669"/>
    <property type="project" value="InterPro"/>
</dbReference>
<evidence type="ECO:0000256" key="3">
    <source>
        <dbReference type="ARBA" id="ARBA00022723"/>
    </source>
</evidence>
<dbReference type="EMBL" id="CP003065">
    <property type="protein sequence ID" value="AEV69035.1"/>
    <property type="molecule type" value="Genomic_DNA"/>
</dbReference>
<organism evidence="13 14">
    <name type="scientific">Acetivibrio clariflavus (strain DSM 19732 / NBRC 101661 / EBR45)</name>
    <name type="common">Clostridium clariflavum</name>
    <dbReference type="NCBI Taxonomy" id="720554"/>
    <lineage>
        <taxon>Bacteria</taxon>
        <taxon>Bacillati</taxon>
        <taxon>Bacillota</taxon>
        <taxon>Clostridia</taxon>
        <taxon>Eubacteriales</taxon>
        <taxon>Oscillospiraceae</taxon>
        <taxon>Acetivibrio</taxon>
    </lineage>
</organism>
<dbReference type="NCBIfam" id="NF009114">
    <property type="entry name" value="PRK12464.1"/>
    <property type="match status" value="1"/>
</dbReference>
<dbReference type="UniPathway" id="UPA00056">
    <property type="reaction ID" value="UER00092"/>
</dbReference>
<feature type="binding site" evidence="9">
    <location>
        <position position="149"/>
    </location>
    <ligand>
        <name>1-deoxy-D-xylulose 5-phosphate</name>
        <dbReference type="ChEBI" id="CHEBI:57792"/>
    </ligand>
</feature>
<evidence type="ECO:0000256" key="6">
    <source>
        <dbReference type="ARBA" id="ARBA00023211"/>
    </source>
</evidence>
<feature type="domain" description="1-deoxy-D-xylulose 5-phosphate reductoisomerase N-terminal" evidence="10">
    <location>
        <begin position="5"/>
        <end position="129"/>
    </location>
</feature>
<sequence length="381" mass="41530">MTKSISILGSTGSIGVQTLDVARNLGIRVAGIAANTSIDKLESQAREFLPEVVAVGNEEMAKVLAERLNDLDVEVIGGIEGFKRVASLESVDTVVTSIVGIAGLIPTMEAIKNKKNIALANKETLVTAGEIVMSEALKAGIEILPVDSEHSAIFQSLMGNNIKDVSRIILTASGGPFRGKSSKELENVTLAEALKHPNWNMGSKITIDSATLMNKGLEVIEAKWLFGLDLDKIKVIVHPQSIIHSMVEYVDGSVIAQLGSPDMRLPIQFALTYPERKHNNFSKLDLLKCGSLTFEEPDMKSFPCLRLAFEALRIGSTMPAVMNAANEEAVGLFLKEKIKFVDIPKAIEKVMSKHVVINNPTIEDILEVDLWARQIINKMYI</sequence>
<reference evidence="14" key="1">
    <citation type="submission" date="2011-12" db="EMBL/GenBank/DDBJ databases">
        <title>Complete sequence of Clostridium clariflavum DSM 19732.</title>
        <authorList>
            <consortium name="US DOE Joint Genome Institute"/>
            <person name="Lucas S."/>
            <person name="Han J."/>
            <person name="Lapidus A."/>
            <person name="Cheng J.-F."/>
            <person name="Goodwin L."/>
            <person name="Pitluck S."/>
            <person name="Peters L."/>
            <person name="Teshima H."/>
            <person name="Detter J.C."/>
            <person name="Han C."/>
            <person name="Tapia R."/>
            <person name="Land M."/>
            <person name="Hauser L."/>
            <person name="Kyrpides N."/>
            <person name="Ivanova N."/>
            <person name="Pagani I."/>
            <person name="Kitzmiller T."/>
            <person name="Lynd L."/>
            <person name="Izquierdo J."/>
            <person name="Woyke T."/>
        </authorList>
    </citation>
    <scope>NUCLEOTIDE SEQUENCE [LARGE SCALE GENOMIC DNA]</scope>
    <source>
        <strain evidence="14">DSM 19732 / NBRC 101661 / EBR45</strain>
    </source>
</reference>
<evidence type="ECO:0000259" key="11">
    <source>
        <dbReference type="Pfam" id="PF08436"/>
    </source>
</evidence>
<keyword evidence="9" id="KW-0460">Magnesium</keyword>
<comment type="similarity">
    <text evidence="2 9">Belongs to the DXR family.</text>
</comment>
<evidence type="ECO:0000259" key="10">
    <source>
        <dbReference type="Pfam" id="PF02670"/>
    </source>
</evidence>
<dbReference type="RefSeq" id="WP_014255603.1">
    <property type="nucleotide sequence ID" value="NC_016627.1"/>
</dbReference>
<keyword evidence="5 9" id="KW-0560">Oxidoreductase</keyword>
<name>G8LZU5_ACECE</name>
<keyword evidence="3 9" id="KW-0479">Metal-binding</keyword>
<dbReference type="SUPFAM" id="SSF69055">
    <property type="entry name" value="1-deoxy-D-xylulose-5-phosphate reductoisomerase, C-terminal domain"/>
    <property type="match status" value="1"/>
</dbReference>
<dbReference type="PANTHER" id="PTHR30525:SF0">
    <property type="entry name" value="1-DEOXY-D-XYLULOSE 5-PHOSPHATE REDUCTOISOMERASE, CHLOROPLASTIC"/>
    <property type="match status" value="1"/>
</dbReference>
<keyword evidence="13" id="KW-0413">Isomerase</keyword>
<gene>
    <name evidence="9" type="primary">dxr</name>
    <name evidence="13" type="ordered locus">Clocl_2460</name>
</gene>
<dbReference type="NCBIfam" id="TIGR00243">
    <property type="entry name" value="Dxr"/>
    <property type="match status" value="1"/>
</dbReference>
<feature type="binding site" evidence="9">
    <location>
        <position position="149"/>
    </location>
    <ligand>
        <name>Mn(2+)</name>
        <dbReference type="ChEBI" id="CHEBI:29035"/>
    </ligand>
</feature>
<dbReference type="HAMAP" id="MF_00183">
    <property type="entry name" value="DXP_reductoisom"/>
    <property type="match status" value="1"/>
</dbReference>
<feature type="binding site" evidence="9">
    <location>
        <position position="123"/>
    </location>
    <ligand>
        <name>NADPH</name>
        <dbReference type="ChEBI" id="CHEBI:57783"/>
    </ligand>
</feature>
<evidence type="ECO:0000256" key="8">
    <source>
        <dbReference type="ARBA" id="ARBA00048543"/>
    </source>
</evidence>
<dbReference type="Gene3D" id="3.40.50.720">
    <property type="entry name" value="NAD(P)-binding Rossmann-like Domain"/>
    <property type="match status" value="1"/>
</dbReference>
<feature type="binding site" evidence="9">
    <location>
        <position position="196"/>
    </location>
    <ligand>
        <name>1-deoxy-D-xylulose 5-phosphate</name>
        <dbReference type="ChEBI" id="CHEBI:57792"/>
    </ligand>
</feature>
<evidence type="ECO:0000256" key="9">
    <source>
        <dbReference type="HAMAP-Rule" id="MF_00183"/>
    </source>
</evidence>
<feature type="binding site" evidence="9">
    <location>
        <position position="13"/>
    </location>
    <ligand>
        <name>NADPH</name>
        <dbReference type="ChEBI" id="CHEBI:57783"/>
    </ligand>
</feature>
<dbReference type="HOGENOM" id="CLU_035714_4_0_9"/>
<dbReference type="SUPFAM" id="SSF55347">
    <property type="entry name" value="Glyceraldehyde-3-phosphate dehydrogenase-like, C-terminal domain"/>
    <property type="match status" value="1"/>
</dbReference>
<feature type="binding site" evidence="9">
    <location>
        <position position="11"/>
    </location>
    <ligand>
        <name>NADPH</name>
        <dbReference type="ChEBI" id="CHEBI:57783"/>
    </ligand>
</feature>
<evidence type="ECO:0000256" key="4">
    <source>
        <dbReference type="ARBA" id="ARBA00022857"/>
    </source>
</evidence>
<evidence type="ECO:0000256" key="7">
    <source>
        <dbReference type="ARBA" id="ARBA00023229"/>
    </source>
</evidence>
<dbReference type="InterPro" id="IPR013644">
    <property type="entry name" value="DXP_reductoisomerase_C"/>
</dbReference>
<protein>
    <recommendedName>
        <fullName evidence="9">1-deoxy-D-xylulose 5-phosphate reductoisomerase</fullName>
        <shortName evidence="9">DXP reductoisomerase</shortName>
        <ecNumber evidence="9">1.1.1.267</ecNumber>
    </recommendedName>
    <alternativeName>
        <fullName evidence="9">1-deoxyxylulose-5-phosphate reductoisomerase</fullName>
    </alternativeName>
    <alternativeName>
        <fullName evidence="9">2-C-methyl-D-erythritol 4-phosphate synthase</fullName>
    </alternativeName>
</protein>
<feature type="binding site" evidence="9">
    <location>
        <position position="215"/>
    </location>
    <ligand>
        <name>1-deoxy-D-xylulose 5-phosphate</name>
        <dbReference type="ChEBI" id="CHEBI:57792"/>
    </ligand>
</feature>
<dbReference type="EC" id="1.1.1.267" evidence="9"/>
<dbReference type="Gene3D" id="1.10.1740.10">
    <property type="match status" value="1"/>
</dbReference>
<dbReference type="OrthoDB" id="9806546at2"/>
<dbReference type="FunFam" id="3.40.50.720:FF:000045">
    <property type="entry name" value="1-deoxy-D-xylulose 5-phosphate reductoisomerase"/>
    <property type="match status" value="1"/>
</dbReference>
<feature type="domain" description="DXP reductoisomerase C-terminal" evidence="12">
    <location>
        <begin position="258"/>
        <end position="374"/>
    </location>
</feature>
<feature type="binding site" evidence="9">
    <location>
        <position position="14"/>
    </location>
    <ligand>
        <name>NADPH</name>
        <dbReference type="ChEBI" id="CHEBI:57783"/>
    </ligand>
</feature>
<dbReference type="InterPro" id="IPR036291">
    <property type="entry name" value="NAD(P)-bd_dom_sf"/>
</dbReference>
<keyword evidence="4 9" id="KW-0521">NADP</keyword>
<evidence type="ECO:0000313" key="14">
    <source>
        <dbReference type="Proteomes" id="UP000005435"/>
    </source>
</evidence>
<dbReference type="SUPFAM" id="SSF51735">
    <property type="entry name" value="NAD(P)-binding Rossmann-fold domains"/>
    <property type="match status" value="1"/>
</dbReference>
<feature type="binding site" evidence="9">
    <location>
        <position position="209"/>
    </location>
    <ligand>
        <name>1-deoxy-D-xylulose 5-phosphate</name>
        <dbReference type="ChEBI" id="CHEBI:57792"/>
    </ligand>
</feature>
<accession>G8LZU5</accession>
<keyword evidence="6 9" id="KW-0464">Manganese</keyword>
<dbReference type="InterPro" id="IPR003821">
    <property type="entry name" value="DXP_reductoisomerase"/>
</dbReference>
<evidence type="ECO:0000256" key="1">
    <source>
        <dbReference type="ARBA" id="ARBA00005094"/>
    </source>
</evidence>
<comment type="caution">
    <text evidence="9">Lacks conserved residue(s) required for the propagation of feature annotation.</text>
</comment>
<dbReference type="PANTHER" id="PTHR30525">
    <property type="entry name" value="1-DEOXY-D-XYLULOSE 5-PHOSPHATE REDUCTOISOMERASE"/>
    <property type="match status" value="1"/>
</dbReference>
<dbReference type="AlphaFoldDB" id="G8LZU5"/>
<keyword evidence="7 9" id="KW-0414">Isoprene biosynthesis</keyword>
<comment type="pathway">
    <text evidence="1 9">Isoprenoid biosynthesis; isopentenyl diphosphate biosynthesis via DXP pathway; isopentenyl diphosphate from 1-deoxy-D-xylulose 5-phosphate: step 1/6.</text>
</comment>
<dbReference type="Pfam" id="PF13288">
    <property type="entry name" value="DXPR_C"/>
    <property type="match status" value="1"/>
</dbReference>